<sequence length="257" mass="29535">MDMFPALFVGHGSPMNIISDNEYTKDLLKLKKDLPVPDAILVVSAHWLTRGTYITGSEAPEQIYDFYGFPKELYKIKYQAPGSREMAEFIRGTVGEEYIKIDENRGIDHAAWAVLKFIYPDEDIPVLEMSLDLTKNTFQHYELGKKLYSLRKQKILVIGSGNIVHNLRAAIFKENAKPYEWAIDFDNAVKEDINKKNFKSLVSYKEYGDLSRKAVPTDEHYLPMIYSLGMVKEDDKIEYVHESIQNGSVSMRCFKIG</sequence>
<feature type="domain" description="Extradiol ring-cleavage dioxygenase class III enzyme subunit B" evidence="6">
    <location>
        <begin position="34"/>
        <end position="246"/>
    </location>
</feature>
<dbReference type="KEGG" id="spoa:EQM13_14165"/>
<dbReference type="GO" id="GO:0008198">
    <property type="term" value="F:ferrous iron binding"/>
    <property type="evidence" value="ECO:0007669"/>
    <property type="project" value="InterPro"/>
</dbReference>
<comment type="cofactor">
    <cofactor evidence="1">
        <name>Zn(2+)</name>
        <dbReference type="ChEBI" id="CHEBI:29105"/>
    </cofactor>
</comment>
<dbReference type="EC" id="1.13.11.29" evidence="7"/>
<dbReference type="CDD" id="cd07363">
    <property type="entry name" value="45_DOPA_Dioxygenase"/>
    <property type="match status" value="1"/>
</dbReference>
<keyword evidence="8" id="KW-1185">Reference proteome</keyword>
<dbReference type="AlphaFoldDB" id="A0A410QHQ1"/>
<dbReference type="SUPFAM" id="SSF53213">
    <property type="entry name" value="LigB-like"/>
    <property type="match status" value="1"/>
</dbReference>
<protein>
    <submittedName>
        <fullName evidence="7">4,5-DOPA dioxygenase extradiol</fullName>
        <ecNumber evidence="7">1.13.11.29</ecNumber>
    </submittedName>
</protein>
<gene>
    <name evidence="7" type="primary">ygiD</name>
    <name evidence="7" type="ORF">EQM13_14165</name>
</gene>
<comment type="similarity">
    <text evidence="2">Belongs to the DODA-type extradiol aromatic ring-opening dioxygenase family.</text>
</comment>
<evidence type="ECO:0000256" key="2">
    <source>
        <dbReference type="ARBA" id="ARBA00007581"/>
    </source>
</evidence>
<evidence type="ECO:0000256" key="5">
    <source>
        <dbReference type="ARBA" id="ARBA00023002"/>
    </source>
</evidence>
<dbReference type="EMBL" id="CP035282">
    <property type="protein sequence ID" value="QAT63482.1"/>
    <property type="molecule type" value="Genomic_DNA"/>
</dbReference>
<proteinExistence type="inferred from homology"/>
<dbReference type="Proteomes" id="UP000287969">
    <property type="component" value="Chromosome"/>
</dbReference>
<reference evidence="8" key="1">
    <citation type="submission" date="2019-01" db="EMBL/GenBank/DDBJ databases">
        <title>Draft genomes of a novel of Sporanaerobacter strains.</title>
        <authorList>
            <person name="Ma S."/>
        </authorList>
    </citation>
    <scope>NUCLEOTIDE SEQUENCE [LARGE SCALE GENOMIC DNA]</scope>
    <source>
        <strain evidence="8">NJN-17</strain>
    </source>
</reference>
<evidence type="ECO:0000313" key="7">
    <source>
        <dbReference type="EMBL" id="QAT63482.1"/>
    </source>
</evidence>
<dbReference type="InterPro" id="IPR004183">
    <property type="entry name" value="Xdiol_dOase_suB"/>
</dbReference>
<name>A0A410QHQ1_9FIRM</name>
<evidence type="ECO:0000256" key="3">
    <source>
        <dbReference type="ARBA" id="ARBA00022723"/>
    </source>
</evidence>
<dbReference type="NCBIfam" id="NF007914">
    <property type="entry name" value="PRK10628.1"/>
    <property type="match status" value="1"/>
</dbReference>
<dbReference type="Gene3D" id="3.40.830.10">
    <property type="entry name" value="LigB-like"/>
    <property type="match status" value="1"/>
</dbReference>
<evidence type="ECO:0000259" key="6">
    <source>
        <dbReference type="Pfam" id="PF02900"/>
    </source>
</evidence>
<evidence type="ECO:0000256" key="4">
    <source>
        <dbReference type="ARBA" id="ARBA00022833"/>
    </source>
</evidence>
<dbReference type="PANTHER" id="PTHR30096:SF0">
    <property type="entry name" value="4,5-DOPA DIOXYGENASE EXTRADIOL-LIKE PROTEIN"/>
    <property type="match status" value="1"/>
</dbReference>
<dbReference type="PIRSF" id="PIRSF006157">
    <property type="entry name" value="Doxgns_DODA"/>
    <property type="match status" value="1"/>
</dbReference>
<keyword evidence="3" id="KW-0479">Metal-binding</keyword>
<keyword evidence="4" id="KW-0862">Zinc</keyword>
<dbReference type="GO" id="GO:0050297">
    <property type="term" value="F:stizolobate synthase activity"/>
    <property type="evidence" value="ECO:0007669"/>
    <property type="project" value="UniProtKB-EC"/>
</dbReference>
<dbReference type="Pfam" id="PF02900">
    <property type="entry name" value="LigB"/>
    <property type="match status" value="1"/>
</dbReference>
<keyword evidence="5 7" id="KW-0560">Oxidoreductase</keyword>
<organism evidence="7 8">
    <name type="scientific">Acidilutibacter cellobiosedens</name>
    <dbReference type="NCBI Taxonomy" id="2507161"/>
    <lineage>
        <taxon>Bacteria</taxon>
        <taxon>Bacillati</taxon>
        <taxon>Bacillota</taxon>
        <taxon>Tissierellia</taxon>
        <taxon>Tissierellales</taxon>
        <taxon>Acidilutibacteraceae</taxon>
        <taxon>Acidilutibacter</taxon>
    </lineage>
</organism>
<evidence type="ECO:0000313" key="8">
    <source>
        <dbReference type="Proteomes" id="UP000287969"/>
    </source>
</evidence>
<dbReference type="OrthoDB" id="9790889at2"/>
<dbReference type="InterPro" id="IPR014436">
    <property type="entry name" value="Extradiol_dOase_DODA"/>
</dbReference>
<dbReference type="GO" id="GO:0008270">
    <property type="term" value="F:zinc ion binding"/>
    <property type="evidence" value="ECO:0007669"/>
    <property type="project" value="InterPro"/>
</dbReference>
<evidence type="ECO:0000256" key="1">
    <source>
        <dbReference type="ARBA" id="ARBA00001947"/>
    </source>
</evidence>
<keyword evidence="7" id="KW-0223">Dioxygenase</keyword>
<accession>A0A410QHQ1</accession>
<dbReference type="PANTHER" id="PTHR30096">
    <property type="entry name" value="4,5-DOPA DIOXYGENASE EXTRADIOL-LIKE PROTEIN"/>
    <property type="match status" value="1"/>
</dbReference>